<dbReference type="VEuPathDB" id="GiardiaDB:QR46_0887"/>
<sequence length="1064" mass="117176">VSLASKSKRVLHDAHRETCANWACVHRMMRNKKLCLWMRLPVIAYDIASRRKVLGTQRTYWSIVDAPTLQVYAVPSTLGLDRQERSSADRDDFKRGTDFLRILLERSSSSGGLDGSSLPLGILLQQGNINFMAEFVFLGPLSDDKAQRHYNEWRKLTKQTQLQFWANQLPVEQRVSLANLMVDALGRATPSALQPLPSVPTLLSLPLMILGSADRGFPIASYSKEDLLVLEYFKSLIITLIRCGDLQDIVLSTFLQPTNISFFKRFLSTMHYSDVYTILSEVLSTTPSYSGTVAPITTIRNALVKERLLNALMGFIYGQSQIRGMEHSLSLSSAEFIMGFLLSAPVPLQRTVLMTIAPDCIKCTFDAASITSTSTPITYSLRLKQMGLLTVLCFCVLLQDAEANPTLVSPELASKKPLGMTTDIDLKGRSRSNQTASPSGTPWLDDKDKPLNHLFQYYVEAIASFSNILVSCLRSGTVTAHLLVTLRTLALLLTIRSTPMNTNDSFYGVFGSNMTDSNLVKLLNCFLSGTVNPHVTGYSIPTRFASEKAITRNIMLKLCFELERTGSYRNLLELARSNPHNSILHSAIAQILLNTAILGYYSPVLFKFVLQSSKLSDFLAEITYVPPSYRTSFYCFCKGIVQGLINISTGATEAHILSRRLANLPLLQSVYQTENQVILASALPGLTVFQKNSPNDTRSQLVDTLLKDPGLAVYSKNVLEVHSLQINTYDFNHKQFLQKFAAAKSASPSFGGTPIEPSPRTGNTIVTRQGQETGSERSKNWRASTPLPKKRDTKNRRSSQTTLPQAPTLGQPAGALSGLAGAAMTTTPSTTSSTLAQSRQLKPRYEKTETRGRITPQMSQPAASMPPTGFSINGPTLNASNMVDDTERYGSSTAPPKQQPLVSSLSLDYTSRMTNPQNYSPLERQYSDKTAPPVMYTVTNGNISGKVPDRAFDSSIKERRAMLQVGSKTEQPRRDSVGLGGTNSQYYAAGGSSRYPYSNPQSSYSASYGTPDSTMHSTRSYDGLPTRTDSPYPERNQATGRAAHSSGSLTRGYTDRSTDRPESK</sequence>
<protein>
    <submittedName>
        <fullName evidence="2">Uncharacterized protein</fullName>
    </submittedName>
</protein>
<evidence type="ECO:0000313" key="3">
    <source>
        <dbReference type="Proteomes" id="UP000018040"/>
    </source>
</evidence>
<feature type="compositionally biased region" description="Low complexity" evidence="1">
    <location>
        <begin position="809"/>
        <end position="834"/>
    </location>
</feature>
<feature type="non-terminal residue" evidence="2">
    <location>
        <position position="1"/>
    </location>
</feature>
<feature type="compositionally biased region" description="Polar residues" evidence="1">
    <location>
        <begin position="760"/>
        <end position="773"/>
    </location>
</feature>
<evidence type="ECO:0000256" key="1">
    <source>
        <dbReference type="SAM" id="MobiDB-lite"/>
    </source>
</evidence>
<feature type="region of interest" description="Disordered" evidence="1">
    <location>
        <begin position="963"/>
        <end position="1064"/>
    </location>
</feature>
<dbReference type="AlphaFoldDB" id="V6U490"/>
<feature type="compositionally biased region" description="Polar residues" evidence="1">
    <location>
        <begin position="431"/>
        <end position="440"/>
    </location>
</feature>
<dbReference type="VEuPathDB" id="GiardiaDB:DHA2_150250"/>
<comment type="caution">
    <text evidence="2">The sequence shown here is derived from an EMBL/GenBank/DDBJ whole genome shotgun (WGS) entry which is preliminary data.</text>
</comment>
<feature type="compositionally biased region" description="Basic and acidic residues" evidence="1">
    <location>
        <begin position="843"/>
        <end position="852"/>
    </location>
</feature>
<gene>
    <name evidence="2" type="ORF">GSB_150223</name>
</gene>
<feature type="region of interest" description="Disordered" evidence="1">
    <location>
        <begin position="747"/>
        <end position="868"/>
    </location>
</feature>
<feature type="compositionally biased region" description="Polar residues" evidence="1">
    <location>
        <begin position="995"/>
        <end position="1020"/>
    </location>
</feature>
<dbReference type="Proteomes" id="UP000018040">
    <property type="component" value="Unassembled WGS sequence"/>
</dbReference>
<reference evidence="2 3" key="2">
    <citation type="journal article" date="2013" name="Genome Biol. Evol.">
        <title>Genome sequencing of Giardia lamblia genotypes A2 and B isolates (DH and GS) and comparative analysis with the genomes of genotypes A1 and E (WB and Pig).</title>
        <authorList>
            <person name="Adam R.D."/>
            <person name="Dahlstrom E.W."/>
            <person name="Martens C.A."/>
            <person name="Bruno D.P."/>
            <person name="Barbian K.D."/>
            <person name="Ricklefs S.M."/>
            <person name="Hernandez M.M."/>
            <person name="Narla N.P."/>
            <person name="Patel R.B."/>
            <person name="Porcella S.F."/>
            <person name="Nash T.E."/>
        </authorList>
    </citation>
    <scope>NUCLEOTIDE SEQUENCE [LARGE SCALE GENOMIC DNA]</scope>
    <source>
        <strain evidence="2 3">GS</strain>
    </source>
</reference>
<reference evidence="3" key="1">
    <citation type="submission" date="2012-02" db="EMBL/GenBank/DDBJ databases">
        <title>Genome sequencing of Giardia lamblia Genotypes A2 and B isolates (DH and GS) and comparative analysis with the genomes of Genotypes A1 and E (WB and Pig).</title>
        <authorList>
            <person name="Adam R."/>
            <person name="Dahlstrom E."/>
            <person name="Martens C."/>
            <person name="Bruno D."/>
            <person name="Barbian K."/>
            <person name="Porcella S.F."/>
            <person name="Nash T."/>
        </authorList>
    </citation>
    <scope>NUCLEOTIDE SEQUENCE</scope>
    <source>
        <strain evidence="3">GS</strain>
    </source>
</reference>
<feature type="region of interest" description="Disordered" evidence="1">
    <location>
        <begin position="421"/>
        <end position="444"/>
    </location>
</feature>
<dbReference type="EMBL" id="AHHH01000001">
    <property type="protein sequence ID" value="ESU45801.1"/>
    <property type="molecule type" value="Genomic_DNA"/>
</dbReference>
<feature type="compositionally biased region" description="Basic and acidic residues" evidence="1">
    <location>
        <begin position="1053"/>
        <end position="1064"/>
    </location>
</feature>
<evidence type="ECO:0000313" key="2">
    <source>
        <dbReference type="EMBL" id="ESU45801.1"/>
    </source>
</evidence>
<dbReference type="VEuPathDB" id="GiardiaDB:GL50803_006751"/>
<organism evidence="2 3">
    <name type="scientific">Giardia intestinalis</name>
    <name type="common">Giardia lamblia</name>
    <dbReference type="NCBI Taxonomy" id="5741"/>
    <lineage>
        <taxon>Eukaryota</taxon>
        <taxon>Metamonada</taxon>
        <taxon>Diplomonadida</taxon>
        <taxon>Hexamitidae</taxon>
        <taxon>Giardiinae</taxon>
        <taxon>Giardia</taxon>
    </lineage>
</organism>
<proteinExistence type="predicted"/>
<accession>V6U490</accession>
<dbReference type="OrthoDB" id="10254701at2759"/>
<name>V6U490_GIAIN</name>
<dbReference type="VEuPathDB" id="GiardiaDB:GL50581_460"/>